<proteinExistence type="predicted"/>
<organism evidence="1 2">
    <name type="scientific">Alteromonas mediterranea</name>
    <dbReference type="NCBI Taxonomy" id="314275"/>
    <lineage>
        <taxon>Bacteria</taxon>
        <taxon>Pseudomonadati</taxon>
        <taxon>Pseudomonadota</taxon>
        <taxon>Gammaproteobacteria</taxon>
        <taxon>Alteromonadales</taxon>
        <taxon>Alteromonadaceae</taxon>
        <taxon>Alteromonas/Salinimonas group</taxon>
        <taxon>Alteromonas</taxon>
    </lineage>
</organism>
<evidence type="ECO:0000313" key="1">
    <source>
        <dbReference type="EMBL" id="AMJ79535.1"/>
    </source>
</evidence>
<sequence>MYELSHGFDINSITNNYSNNNSDTPLVVCLEDQSAIFAFALFPMGYKREQKENASAKPYTRASEPFYSTGFSSELSKLIIDKEQREL</sequence>
<dbReference type="EMBL" id="CP013928">
    <property type="protein sequence ID" value="AMJ79535.1"/>
    <property type="molecule type" value="Genomic_DNA"/>
</dbReference>
<name>A0AAC8XLF2_9ALTE</name>
<protein>
    <submittedName>
        <fullName evidence="1">Uncharacterized protein</fullName>
    </submittedName>
</protein>
<evidence type="ECO:0000313" key="2">
    <source>
        <dbReference type="Proteomes" id="UP000061468"/>
    </source>
</evidence>
<dbReference type="AlphaFoldDB" id="A0AAC8XLF2"/>
<reference evidence="1 2" key="1">
    <citation type="submission" date="2015-12" db="EMBL/GenBank/DDBJ databases">
        <title>Intraspecies pangenome expansion in the marine bacterium Alteromonas.</title>
        <authorList>
            <person name="Lopez-Perez M."/>
            <person name="Rodriguez-Valera F."/>
        </authorList>
    </citation>
    <scope>NUCLEOTIDE SEQUENCE [LARGE SCALE GENOMIC DNA]</scope>
    <source>
        <strain evidence="1 2">UM8</strain>
    </source>
</reference>
<accession>A0AAC8XLF2</accession>
<gene>
    <name evidence="1" type="ORF">AV942_15170</name>
</gene>
<dbReference type="Proteomes" id="UP000061468">
    <property type="component" value="Chromosome"/>
</dbReference>